<organism evidence="3 4">
    <name type="scientific">Colocasia esculenta</name>
    <name type="common">Wild taro</name>
    <name type="synonym">Arum esculentum</name>
    <dbReference type="NCBI Taxonomy" id="4460"/>
    <lineage>
        <taxon>Eukaryota</taxon>
        <taxon>Viridiplantae</taxon>
        <taxon>Streptophyta</taxon>
        <taxon>Embryophyta</taxon>
        <taxon>Tracheophyta</taxon>
        <taxon>Spermatophyta</taxon>
        <taxon>Magnoliopsida</taxon>
        <taxon>Liliopsida</taxon>
        <taxon>Araceae</taxon>
        <taxon>Aroideae</taxon>
        <taxon>Colocasieae</taxon>
        <taxon>Colocasia</taxon>
    </lineage>
</organism>
<feature type="transmembrane region" description="Helical" evidence="1">
    <location>
        <begin position="49"/>
        <end position="72"/>
    </location>
</feature>
<reference evidence="3" key="1">
    <citation type="submission" date="2017-07" db="EMBL/GenBank/DDBJ databases">
        <title>Taro Niue Genome Assembly and Annotation.</title>
        <authorList>
            <person name="Atibalentja N."/>
            <person name="Keating K."/>
            <person name="Fields C.J."/>
        </authorList>
    </citation>
    <scope>NUCLEOTIDE SEQUENCE</scope>
    <source>
        <strain evidence="3">Niue_2</strain>
        <tissue evidence="3">Leaf</tissue>
    </source>
</reference>
<protein>
    <submittedName>
        <fullName evidence="3">Uncharacterized protein</fullName>
    </submittedName>
</protein>
<accession>A0A843UP53</accession>
<evidence type="ECO:0000256" key="1">
    <source>
        <dbReference type="SAM" id="Phobius"/>
    </source>
</evidence>
<feature type="signal peptide" evidence="2">
    <location>
        <begin position="1"/>
        <end position="21"/>
    </location>
</feature>
<dbReference type="AlphaFoldDB" id="A0A843UP53"/>
<dbReference type="EMBL" id="NMUH01000744">
    <property type="protein sequence ID" value="MQL84167.1"/>
    <property type="molecule type" value="Genomic_DNA"/>
</dbReference>
<gene>
    <name evidence="3" type="ORF">Taro_016692</name>
</gene>
<evidence type="ECO:0000256" key="2">
    <source>
        <dbReference type="SAM" id="SignalP"/>
    </source>
</evidence>
<sequence>MGFLVTTLIFILAGFVASLCALICCNRGPSTNLWKGRNGDMLEQDEKEMVAIMSLTTLPLAAAVAAGTGTAFTHLPSPKMPSCSLSLLSFFFFPWLPVYISPDIDYHGSSLLLDDVGNCVPRPDEAIDCSHPQRRRVRRLIRE</sequence>
<name>A0A843UP53_COLES</name>
<keyword evidence="1" id="KW-1133">Transmembrane helix</keyword>
<proteinExistence type="predicted"/>
<keyword evidence="4" id="KW-1185">Reference proteome</keyword>
<comment type="caution">
    <text evidence="3">The sequence shown here is derived from an EMBL/GenBank/DDBJ whole genome shotgun (WGS) entry which is preliminary data.</text>
</comment>
<keyword evidence="1" id="KW-0812">Transmembrane</keyword>
<evidence type="ECO:0000313" key="4">
    <source>
        <dbReference type="Proteomes" id="UP000652761"/>
    </source>
</evidence>
<feature type="chain" id="PRO_5032929464" evidence="2">
    <location>
        <begin position="22"/>
        <end position="143"/>
    </location>
</feature>
<evidence type="ECO:0000313" key="3">
    <source>
        <dbReference type="EMBL" id="MQL84167.1"/>
    </source>
</evidence>
<keyword evidence="1" id="KW-0472">Membrane</keyword>
<dbReference type="OrthoDB" id="1508846at2759"/>
<dbReference type="Proteomes" id="UP000652761">
    <property type="component" value="Unassembled WGS sequence"/>
</dbReference>
<feature type="transmembrane region" description="Helical" evidence="1">
    <location>
        <begin position="84"/>
        <end position="102"/>
    </location>
</feature>
<keyword evidence="2" id="KW-0732">Signal</keyword>